<dbReference type="Pfam" id="PF01292">
    <property type="entry name" value="Ni_hydr_CYTB"/>
    <property type="match status" value="1"/>
</dbReference>
<keyword evidence="11 13" id="KW-0472">Membrane</keyword>
<keyword evidence="7" id="KW-0479">Metal-binding</keyword>
<keyword evidence="16" id="KW-1185">Reference proteome</keyword>
<keyword evidence="4" id="KW-1003">Cell membrane</keyword>
<dbReference type="PANTHER" id="PTHR30529">
    <property type="entry name" value="CYTOCHROME B561"/>
    <property type="match status" value="1"/>
</dbReference>
<keyword evidence="3" id="KW-0813">Transport</keyword>
<organism evidence="15 16">
    <name type="scientific">Tatumella punctata</name>
    <dbReference type="NCBI Taxonomy" id="399969"/>
    <lineage>
        <taxon>Bacteria</taxon>
        <taxon>Pseudomonadati</taxon>
        <taxon>Pseudomonadota</taxon>
        <taxon>Gammaproteobacteria</taxon>
        <taxon>Enterobacterales</taxon>
        <taxon>Erwiniaceae</taxon>
        <taxon>Tatumella</taxon>
    </lineage>
</organism>
<feature type="transmembrane region" description="Helical" evidence="13">
    <location>
        <begin position="95"/>
        <end position="113"/>
    </location>
</feature>
<evidence type="ECO:0000256" key="4">
    <source>
        <dbReference type="ARBA" id="ARBA00022475"/>
    </source>
</evidence>
<protein>
    <submittedName>
        <fullName evidence="15">Cytochrome b</fullName>
    </submittedName>
</protein>
<feature type="transmembrane region" description="Helical" evidence="13">
    <location>
        <begin position="12"/>
        <end position="31"/>
    </location>
</feature>
<evidence type="ECO:0000256" key="3">
    <source>
        <dbReference type="ARBA" id="ARBA00022448"/>
    </source>
</evidence>
<accession>A0ABW1VLF7</accession>
<evidence type="ECO:0000256" key="13">
    <source>
        <dbReference type="SAM" id="Phobius"/>
    </source>
</evidence>
<dbReference type="PANTHER" id="PTHR30529:SF3">
    <property type="entry name" value="CYTOCHROME B561 HOMOLOG 1"/>
    <property type="match status" value="1"/>
</dbReference>
<evidence type="ECO:0000256" key="2">
    <source>
        <dbReference type="ARBA" id="ARBA00004651"/>
    </source>
</evidence>
<comment type="cofactor">
    <cofactor evidence="1">
        <name>heme b</name>
        <dbReference type="ChEBI" id="CHEBI:60344"/>
    </cofactor>
</comment>
<keyword evidence="9 13" id="KW-1133">Transmembrane helix</keyword>
<evidence type="ECO:0000256" key="1">
    <source>
        <dbReference type="ARBA" id="ARBA00001970"/>
    </source>
</evidence>
<proteinExistence type="inferred from homology"/>
<evidence type="ECO:0000256" key="10">
    <source>
        <dbReference type="ARBA" id="ARBA00023004"/>
    </source>
</evidence>
<feature type="transmembrane region" description="Helical" evidence="13">
    <location>
        <begin position="149"/>
        <end position="168"/>
    </location>
</feature>
<dbReference type="InterPro" id="IPR011577">
    <property type="entry name" value="Cyt_b561_bac/Ni-Hgenase"/>
</dbReference>
<dbReference type="InterPro" id="IPR016174">
    <property type="entry name" value="Di-haem_cyt_TM"/>
</dbReference>
<evidence type="ECO:0000256" key="5">
    <source>
        <dbReference type="ARBA" id="ARBA00022617"/>
    </source>
</evidence>
<comment type="caution">
    <text evidence="15">The sequence shown here is derived from an EMBL/GenBank/DDBJ whole genome shotgun (WGS) entry which is preliminary data.</text>
</comment>
<evidence type="ECO:0000256" key="7">
    <source>
        <dbReference type="ARBA" id="ARBA00022723"/>
    </source>
</evidence>
<feature type="domain" description="Cytochrome b561 bacterial/Ni-hydrogenase" evidence="14">
    <location>
        <begin position="9"/>
        <end position="178"/>
    </location>
</feature>
<sequence length="186" mass="21561">MPDCIYTTYHRWQIRLHWLTLVLLIIVYGTIELRGLAVRGSWQGKMVIMTHFSCGVLVFAVICLRLLLRLRYPAPPPLSLARQWQHRLSSAVHQLLYLLFLSLPVMGVASRYLRGQPWPLFGILMPVTTRPDPGLSRQIIRWHETLADAGYWLIGLHALAAIIHHFLLRDNTLRRMLPSRRVPPHP</sequence>
<comment type="similarity">
    <text evidence="12">Belongs to the cytochrome b561 family.</text>
</comment>
<dbReference type="InterPro" id="IPR052168">
    <property type="entry name" value="Cytochrome_b561_oxidase"/>
</dbReference>
<reference evidence="16" key="1">
    <citation type="journal article" date="2019" name="Int. J. Syst. Evol. Microbiol.">
        <title>The Global Catalogue of Microorganisms (GCM) 10K type strain sequencing project: providing services to taxonomists for standard genome sequencing and annotation.</title>
        <authorList>
            <consortium name="The Broad Institute Genomics Platform"/>
            <consortium name="The Broad Institute Genome Sequencing Center for Infectious Disease"/>
            <person name="Wu L."/>
            <person name="Ma J."/>
        </authorList>
    </citation>
    <scope>NUCLEOTIDE SEQUENCE [LARGE SCALE GENOMIC DNA]</scope>
    <source>
        <strain evidence="16">CGMCC 4.1530</strain>
    </source>
</reference>
<name>A0ABW1VLF7_9GAMM</name>
<keyword evidence="5" id="KW-0349">Heme</keyword>
<evidence type="ECO:0000259" key="14">
    <source>
        <dbReference type="Pfam" id="PF01292"/>
    </source>
</evidence>
<dbReference type="SUPFAM" id="SSF81342">
    <property type="entry name" value="Transmembrane di-heme cytochromes"/>
    <property type="match status" value="1"/>
</dbReference>
<evidence type="ECO:0000313" key="15">
    <source>
        <dbReference type="EMBL" id="MFC6360720.1"/>
    </source>
</evidence>
<evidence type="ECO:0000256" key="6">
    <source>
        <dbReference type="ARBA" id="ARBA00022692"/>
    </source>
</evidence>
<keyword evidence="6 13" id="KW-0812">Transmembrane</keyword>
<gene>
    <name evidence="15" type="ORF">ACFP73_01150</name>
</gene>
<dbReference type="EMBL" id="JBHSUC010000001">
    <property type="protein sequence ID" value="MFC6360720.1"/>
    <property type="molecule type" value="Genomic_DNA"/>
</dbReference>
<feature type="transmembrane region" description="Helical" evidence="13">
    <location>
        <begin position="46"/>
        <end position="68"/>
    </location>
</feature>
<keyword evidence="10" id="KW-0408">Iron</keyword>
<evidence type="ECO:0000256" key="12">
    <source>
        <dbReference type="ARBA" id="ARBA00037975"/>
    </source>
</evidence>
<dbReference type="Proteomes" id="UP001596215">
    <property type="component" value="Unassembled WGS sequence"/>
</dbReference>
<evidence type="ECO:0000256" key="9">
    <source>
        <dbReference type="ARBA" id="ARBA00022989"/>
    </source>
</evidence>
<evidence type="ECO:0000313" key="16">
    <source>
        <dbReference type="Proteomes" id="UP001596215"/>
    </source>
</evidence>
<keyword evidence="8" id="KW-0249">Electron transport</keyword>
<dbReference type="RefSeq" id="WP_343877459.1">
    <property type="nucleotide sequence ID" value="NZ_BAAAFW010000059.1"/>
</dbReference>
<comment type="subcellular location">
    <subcellularLocation>
        <location evidence="2">Cell membrane</location>
        <topology evidence="2">Multi-pass membrane protein</topology>
    </subcellularLocation>
</comment>
<evidence type="ECO:0000256" key="11">
    <source>
        <dbReference type="ARBA" id="ARBA00023136"/>
    </source>
</evidence>
<evidence type="ECO:0000256" key="8">
    <source>
        <dbReference type="ARBA" id="ARBA00022982"/>
    </source>
</evidence>